<dbReference type="PRINTS" id="PR00412">
    <property type="entry name" value="EPOXHYDRLASE"/>
</dbReference>
<dbReference type="SUPFAM" id="SSF53474">
    <property type="entry name" value="alpha/beta-Hydrolases"/>
    <property type="match status" value="1"/>
</dbReference>
<dbReference type="RefSeq" id="WP_338284487.1">
    <property type="nucleotide sequence ID" value="NZ_AP028947.1"/>
</dbReference>
<dbReference type="InterPro" id="IPR000073">
    <property type="entry name" value="AB_hydrolase_1"/>
</dbReference>
<gene>
    <name evidence="2" type="ORF">RGQ30_25460</name>
</gene>
<feature type="domain" description="AB hydrolase-1" evidence="1">
    <location>
        <begin position="30"/>
        <end position="279"/>
    </location>
</feature>
<evidence type="ECO:0000313" key="2">
    <source>
        <dbReference type="EMBL" id="BET27045.1"/>
    </source>
</evidence>
<evidence type="ECO:0000313" key="3">
    <source>
        <dbReference type="Proteomes" id="UP001329151"/>
    </source>
</evidence>
<keyword evidence="2" id="KW-0378">Hydrolase</keyword>
<sequence length="292" mass="32391">MNHSQTIDLKQGPLLLRALVSGPADGPVALLVHGFPDTPHSWDAVGDGLVRAGYRVVRPWLRGYTPESVHLGAQYDAFTAGLDLLAWRDQFAGQPVHLVGHDWGAVAGMAAVATNASAWKTLSLLAIPPFQKVERAWRLLPRQMRMSAYMLEMQSTKAPAKVMIDDCARLRELWTQWSPGWAFTDTDFDPVLHAFSDVRVAWAATRYYRALFTVHRASTRSMYALSRQKLNVPVLAMAGVRDGCMQAGLLQAMVEPSCFPKGIRVELIDNCGHFLQAEQPDAVLKELLHHLA</sequence>
<dbReference type="InterPro" id="IPR000639">
    <property type="entry name" value="Epox_hydrolase-like"/>
</dbReference>
<dbReference type="GO" id="GO:0016020">
    <property type="term" value="C:membrane"/>
    <property type="evidence" value="ECO:0007669"/>
    <property type="project" value="TreeGrafter"/>
</dbReference>
<dbReference type="AlphaFoldDB" id="A0AA86J9B4"/>
<reference evidence="2 3" key="1">
    <citation type="submission" date="2023-10" db="EMBL/GenBank/DDBJ databases">
        <title>Complete Genome Sequence of Limnobacter thiooxidans CS-K2T, Isolated from freshwater lake sediments in Bavaria, Germany.</title>
        <authorList>
            <person name="Naruki M."/>
            <person name="Watanabe A."/>
            <person name="Warashina T."/>
            <person name="Morita T."/>
            <person name="Arakawa K."/>
        </authorList>
    </citation>
    <scope>NUCLEOTIDE SEQUENCE [LARGE SCALE GENOMIC DNA]</scope>
    <source>
        <strain evidence="2 3">CS-K2</strain>
    </source>
</reference>
<dbReference type="Gene3D" id="3.40.50.1820">
    <property type="entry name" value="alpha/beta hydrolase"/>
    <property type="match status" value="1"/>
</dbReference>
<organism evidence="2 3">
    <name type="scientific">Limnobacter thiooxidans</name>
    <dbReference type="NCBI Taxonomy" id="131080"/>
    <lineage>
        <taxon>Bacteria</taxon>
        <taxon>Pseudomonadati</taxon>
        <taxon>Pseudomonadota</taxon>
        <taxon>Betaproteobacteria</taxon>
        <taxon>Burkholderiales</taxon>
        <taxon>Burkholderiaceae</taxon>
        <taxon>Limnobacter</taxon>
    </lineage>
</organism>
<dbReference type="PANTHER" id="PTHR43798">
    <property type="entry name" value="MONOACYLGLYCEROL LIPASE"/>
    <property type="match status" value="1"/>
</dbReference>
<accession>A0AA86J9B4</accession>
<dbReference type="InterPro" id="IPR029058">
    <property type="entry name" value="AB_hydrolase_fold"/>
</dbReference>
<evidence type="ECO:0000259" key="1">
    <source>
        <dbReference type="Pfam" id="PF00561"/>
    </source>
</evidence>
<name>A0AA86J9B4_9BURK</name>
<protein>
    <submittedName>
        <fullName evidence="2">Alpha/beta hydrolase</fullName>
    </submittedName>
</protein>
<dbReference type="GO" id="GO:0016787">
    <property type="term" value="F:hydrolase activity"/>
    <property type="evidence" value="ECO:0007669"/>
    <property type="project" value="UniProtKB-KW"/>
</dbReference>
<dbReference type="EMBL" id="AP028947">
    <property type="protein sequence ID" value="BET27045.1"/>
    <property type="molecule type" value="Genomic_DNA"/>
</dbReference>
<dbReference type="PANTHER" id="PTHR43798:SF33">
    <property type="entry name" value="HYDROLASE, PUTATIVE (AFU_ORTHOLOGUE AFUA_2G14860)-RELATED"/>
    <property type="match status" value="1"/>
</dbReference>
<dbReference type="InterPro" id="IPR050266">
    <property type="entry name" value="AB_hydrolase_sf"/>
</dbReference>
<dbReference type="KEGG" id="lto:RGQ30_25460"/>
<dbReference type="Proteomes" id="UP001329151">
    <property type="component" value="Chromosome"/>
</dbReference>
<proteinExistence type="predicted"/>
<keyword evidence="3" id="KW-1185">Reference proteome</keyword>
<dbReference type="Pfam" id="PF00561">
    <property type="entry name" value="Abhydrolase_1"/>
    <property type="match status" value="1"/>
</dbReference>